<comment type="similarity">
    <text evidence="3 8">Belongs to the rubredoxin family.</text>
</comment>
<dbReference type="InterPro" id="IPR024934">
    <property type="entry name" value="Rubredoxin-like_dom"/>
</dbReference>
<evidence type="ECO:0000259" key="10">
    <source>
        <dbReference type="PROSITE" id="PS50903"/>
    </source>
</evidence>
<dbReference type="Pfam" id="PF00301">
    <property type="entry name" value="Rubredoxin"/>
    <property type="match status" value="1"/>
</dbReference>
<dbReference type="CDD" id="cd00730">
    <property type="entry name" value="rubredoxin"/>
    <property type="match status" value="1"/>
</dbReference>
<evidence type="ECO:0000256" key="2">
    <source>
        <dbReference type="ARBA" id="ARBA00004933"/>
    </source>
</evidence>
<dbReference type="OrthoDB" id="9800607at2"/>
<proteinExistence type="inferred from homology"/>
<evidence type="ECO:0000256" key="3">
    <source>
        <dbReference type="ARBA" id="ARBA00005337"/>
    </source>
</evidence>
<comment type="function">
    <text evidence="1">Involved in the hydrocarbon hydroxylating system, which transfers electrons from NADH to rubredoxin reductase and then through rubredoxin to alkane 1 monooxygenase.</text>
</comment>
<name>A0A656HE47_THINJ</name>
<keyword evidence="12" id="KW-1185">Reference proteome</keyword>
<feature type="binding site" evidence="9">
    <location>
        <position position="6"/>
    </location>
    <ligand>
        <name>Fe cation</name>
        <dbReference type="ChEBI" id="CHEBI:24875"/>
    </ligand>
</feature>
<dbReference type="SUPFAM" id="SSF57802">
    <property type="entry name" value="Rubredoxin-like"/>
    <property type="match status" value="1"/>
</dbReference>
<keyword evidence="6 8" id="KW-0249">Electron transport</keyword>
<dbReference type="PANTHER" id="PTHR47627">
    <property type="entry name" value="RUBREDOXIN"/>
    <property type="match status" value="1"/>
</dbReference>
<accession>A0A656HE47</accession>
<dbReference type="InterPro" id="IPR024935">
    <property type="entry name" value="Rubredoxin_dom"/>
</dbReference>
<evidence type="ECO:0000313" key="12">
    <source>
        <dbReference type="Proteomes" id="UP000005317"/>
    </source>
</evidence>
<dbReference type="PANTHER" id="PTHR47627:SF1">
    <property type="entry name" value="RUBREDOXIN-1-RELATED"/>
    <property type="match status" value="1"/>
</dbReference>
<dbReference type="AlphaFoldDB" id="A0A656HE47"/>
<reference evidence="12" key="1">
    <citation type="journal article" date="2011" name="Stand. Genomic Sci.">
        <title>Genome sequence of the filamentous, gliding Thiothrix nivea neotype strain (JP2(T)).</title>
        <authorList>
            <person name="Lapidus A."/>
            <person name="Nolan M."/>
            <person name="Lucas S."/>
            <person name="Glavina Del Rio T."/>
            <person name="Tice H."/>
            <person name="Cheng J.F."/>
            <person name="Tapia R."/>
            <person name="Han C."/>
            <person name="Goodwin L."/>
            <person name="Pitluck S."/>
            <person name="Liolios K."/>
            <person name="Pagani I."/>
            <person name="Ivanova N."/>
            <person name="Huntemann M."/>
            <person name="Mavromatis K."/>
            <person name="Mikhailova N."/>
            <person name="Pati A."/>
            <person name="Chen A."/>
            <person name="Palaniappan K."/>
            <person name="Land M."/>
            <person name="Brambilla E.M."/>
            <person name="Rohde M."/>
            <person name="Abt B."/>
            <person name="Verbarg S."/>
            <person name="Goker M."/>
            <person name="Bristow J."/>
            <person name="Eisen J.A."/>
            <person name="Markowitz V."/>
            <person name="Hugenholtz P."/>
            <person name="Kyrpides N.C."/>
            <person name="Klenk H.P."/>
            <person name="Woyke T."/>
        </authorList>
    </citation>
    <scope>NUCLEOTIDE SEQUENCE [LARGE SCALE GENOMIC DNA]</scope>
    <source>
        <strain evidence="12">ATCC 35100 / DSM 5205 / JP2</strain>
    </source>
</reference>
<comment type="cofactor">
    <cofactor evidence="8 9">
        <name>Fe(3+)</name>
        <dbReference type="ChEBI" id="CHEBI:29034"/>
    </cofactor>
    <text evidence="8 9">Binds 1 Fe(3+) ion per subunit.</text>
</comment>
<dbReference type="InterPro" id="IPR050526">
    <property type="entry name" value="Rubredoxin_ET"/>
</dbReference>
<dbReference type="GO" id="GO:0043448">
    <property type="term" value="P:alkane catabolic process"/>
    <property type="evidence" value="ECO:0007669"/>
    <property type="project" value="TreeGrafter"/>
</dbReference>
<keyword evidence="4 8" id="KW-0813">Transport</keyword>
<sequence>MKQWMCLVCGWIYDEEQGWPEEGIPPGTRWEDIPDGWRCPECGVSKQDFEMIEV</sequence>
<evidence type="ECO:0000256" key="7">
    <source>
        <dbReference type="ARBA" id="ARBA00023004"/>
    </source>
</evidence>
<dbReference type="EMBL" id="JH651384">
    <property type="protein sequence ID" value="EIJ34633.1"/>
    <property type="molecule type" value="Genomic_DNA"/>
</dbReference>
<feature type="binding site" evidence="9">
    <location>
        <position position="42"/>
    </location>
    <ligand>
        <name>Fe cation</name>
        <dbReference type="ChEBI" id="CHEBI:24875"/>
    </ligand>
</feature>
<comment type="pathway">
    <text evidence="2">Hydrocarbon metabolism; alkane degradation.</text>
</comment>
<evidence type="ECO:0000256" key="6">
    <source>
        <dbReference type="ARBA" id="ARBA00022982"/>
    </source>
</evidence>
<evidence type="ECO:0000256" key="9">
    <source>
        <dbReference type="PIRSR" id="PIRSR000071-1"/>
    </source>
</evidence>
<dbReference type="InterPro" id="IPR018527">
    <property type="entry name" value="Rubredoxin_Fe_BS"/>
</dbReference>
<dbReference type="InterPro" id="IPR024922">
    <property type="entry name" value="Rubredoxin"/>
</dbReference>
<keyword evidence="5 8" id="KW-0479">Metal-binding</keyword>
<dbReference type="GO" id="GO:0009055">
    <property type="term" value="F:electron transfer activity"/>
    <property type="evidence" value="ECO:0007669"/>
    <property type="project" value="InterPro"/>
</dbReference>
<dbReference type="Proteomes" id="UP000005317">
    <property type="component" value="Unassembled WGS sequence"/>
</dbReference>
<dbReference type="FunFam" id="2.20.28.10:FF:000001">
    <property type="entry name" value="Rubredoxin"/>
    <property type="match status" value="1"/>
</dbReference>
<feature type="domain" description="Rubredoxin-like" evidence="10">
    <location>
        <begin position="1"/>
        <end position="52"/>
    </location>
</feature>
<dbReference type="PROSITE" id="PS50903">
    <property type="entry name" value="RUBREDOXIN_LIKE"/>
    <property type="match status" value="1"/>
</dbReference>
<dbReference type="RefSeq" id="WP_002708561.1">
    <property type="nucleotide sequence ID" value="NZ_JH651384.1"/>
</dbReference>
<dbReference type="PRINTS" id="PR00163">
    <property type="entry name" value="RUBREDOXIN"/>
</dbReference>
<evidence type="ECO:0000256" key="1">
    <source>
        <dbReference type="ARBA" id="ARBA00002792"/>
    </source>
</evidence>
<protein>
    <recommendedName>
        <fullName evidence="8">Rubredoxin</fullName>
    </recommendedName>
</protein>
<evidence type="ECO:0000256" key="8">
    <source>
        <dbReference type="PIRNR" id="PIRNR000071"/>
    </source>
</evidence>
<evidence type="ECO:0000256" key="5">
    <source>
        <dbReference type="ARBA" id="ARBA00022723"/>
    </source>
</evidence>
<evidence type="ECO:0000256" key="4">
    <source>
        <dbReference type="ARBA" id="ARBA00022448"/>
    </source>
</evidence>
<dbReference type="PROSITE" id="PS00202">
    <property type="entry name" value="RUBREDOXIN"/>
    <property type="match status" value="1"/>
</dbReference>
<dbReference type="GO" id="GO:0005506">
    <property type="term" value="F:iron ion binding"/>
    <property type="evidence" value="ECO:0007669"/>
    <property type="project" value="InterPro"/>
</dbReference>
<evidence type="ECO:0000313" key="11">
    <source>
        <dbReference type="EMBL" id="EIJ34633.1"/>
    </source>
</evidence>
<dbReference type="Gene3D" id="2.20.28.10">
    <property type="match status" value="1"/>
</dbReference>
<gene>
    <name evidence="11" type="ORF">Thini_2061</name>
</gene>
<feature type="binding site" evidence="9">
    <location>
        <position position="9"/>
    </location>
    <ligand>
        <name>Fe cation</name>
        <dbReference type="ChEBI" id="CHEBI:24875"/>
    </ligand>
</feature>
<keyword evidence="7 8" id="KW-0408">Iron</keyword>
<dbReference type="PIRSF" id="PIRSF000071">
    <property type="entry name" value="Rubredoxin"/>
    <property type="match status" value="1"/>
</dbReference>
<feature type="binding site" evidence="9">
    <location>
        <position position="39"/>
    </location>
    <ligand>
        <name>Fe cation</name>
        <dbReference type="ChEBI" id="CHEBI:24875"/>
    </ligand>
</feature>
<organism evidence="11 12">
    <name type="scientific">Thiothrix nivea (strain ATCC 35100 / DSM 5205 / JP2)</name>
    <dbReference type="NCBI Taxonomy" id="870187"/>
    <lineage>
        <taxon>Bacteria</taxon>
        <taxon>Pseudomonadati</taxon>
        <taxon>Pseudomonadota</taxon>
        <taxon>Gammaproteobacteria</taxon>
        <taxon>Thiotrichales</taxon>
        <taxon>Thiotrichaceae</taxon>
        <taxon>Thiothrix</taxon>
    </lineage>
</organism>